<dbReference type="InterPro" id="IPR016039">
    <property type="entry name" value="Thiolase-like"/>
</dbReference>
<dbReference type="EMBL" id="JAWHQM010000054">
    <property type="protein sequence ID" value="KAK5635555.1"/>
    <property type="molecule type" value="Genomic_DNA"/>
</dbReference>
<keyword evidence="1" id="KW-0596">Phosphopantetheine</keyword>
<dbReference type="GO" id="GO:0004315">
    <property type="term" value="F:3-oxoacyl-[acyl-carrier-protein] synthase activity"/>
    <property type="evidence" value="ECO:0007669"/>
    <property type="project" value="InterPro"/>
</dbReference>
<dbReference type="CDD" id="cd00833">
    <property type="entry name" value="PKS"/>
    <property type="match status" value="1"/>
</dbReference>
<dbReference type="GO" id="GO:0006633">
    <property type="term" value="P:fatty acid biosynthetic process"/>
    <property type="evidence" value="ECO:0007669"/>
    <property type="project" value="InterPro"/>
</dbReference>
<keyword evidence="6" id="KW-1185">Reference proteome</keyword>
<organism evidence="5 6">
    <name type="scientific">Xylaria bambusicola</name>
    <dbReference type="NCBI Taxonomy" id="326684"/>
    <lineage>
        <taxon>Eukaryota</taxon>
        <taxon>Fungi</taxon>
        <taxon>Dikarya</taxon>
        <taxon>Ascomycota</taxon>
        <taxon>Pezizomycotina</taxon>
        <taxon>Sordariomycetes</taxon>
        <taxon>Xylariomycetidae</taxon>
        <taxon>Xylariales</taxon>
        <taxon>Xylariaceae</taxon>
        <taxon>Xylaria</taxon>
    </lineage>
</organism>
<dbReference type="PROSITE" id="PS00606">
    <property type="entry name" value="KS3_1"/>
    <property type="match status" value="1"/>
</dbReference>
<dbReference type="GO" id="GO:0044550">
    <property type="term" value="P:secondary metabolite biosynthetic process"/>
    <property type="evidence" value="ECO:0007669"/>
    <property type="project" value="TreeGrafter"/>
</dbReference>
<dbReference type="SMART" id="SM00825">
    <property type="entry name" value="PKS_KS"/>
    <property type="match status" value="1"/>
</dbReference>
<evidence type="ECO:0000256" key="3">
    <source>
        <dbReference type="ARBA" id="ARBA00022679"/>
    </source>
</evidence>
<sequence length="238" mass="26207">MTFPQLNYPTVPIAIIGSACRFPGGASSPSRLWQLIREPCDLRREIPPDRFNVERFYHESGLRRGTSSIKDAYTLSEDPRVFDADFFGIKPVEVSGMDPNHRLLLEVTYEALESAGIPKEDLRGSHMGVFVGLMGDDYYGIGGRDIQNTPRYFASGTARSLLSNRLSYFFDLHGPSMTIDTACSSSLVALHQAVQSLRTGESTSAIVAGSNLVLGPEPIYSRKPVKDVESDWSKPDVG</sequence>
<keyword evidence="2" id="KW-0597">Phosphoprotein</keyword>
<dbReference type="Pfam" id="PF00109">
    <property type="entry name" value="ketoacyl-synt"/>
    <property type="match status" value="1"/>
</dbReference>
<feature type="domain" description="Ketosynthase family 3 (KS3)" evidence="4">
    <location>
        <begin position="10"/>
        <end position="238"/>
    </location>
</feature>
<comment type="caution">
    <text evidence="5">The sequence shown here is derived from an EMBL/GenBank/DDBJ whole genome shotgun (WGS) entry which is preliminary data.</text>
</comment>
<dbReference type="SUPFAM" id="SSF53901">
    <property type="entry name" value="Thiolase-like"/>
    <property type="match status" value="1"/>
</dbReference>
<dbReference type="PANTHER" id="PTHR43775:SF20">
    <property type="entry name" value="HYBRID PKS-NRPS SYNTHETASE APDA"/>
    <property type="match status" value="1"/>
</dbReference>
<evidence type="ECO:0000256" key="1">
    <source>
        <dbReference type="ARBA" id="ARBA00022450"/>
    </source>
</evidence>
<dbReference type="InterPro" id="IPR050091">
    <property type="entry name" value="PKS_NRPS_Biosynth_Enz"/>
</dbReference>
<accession>A0AAN7Z3H6</accession>
<evidence type="ECO:0000313" key="5">
    <source>
        <dbReference type="EMBL" id="KAK5635555.1"/>
    </source>
</evidence>
<proteinExistence type="predicted"/>
<dbReference type="InterPro" id="IPR020841">
    <property type="entry name" value="PKS_Beta-ketoAc_synthase_dom"/>
</dbReference>
<evidence type="ECO:0000313" key="6">
    <source>
        <dbReference type="Proteomes" id="UP001305414"/>
    </source>
</evidence>
<dbReference type="PROSITE" id="PS52004">
    <property type="entry name" value="KS3_2"/>
    <property type="match status" value="1"/>
</dbReference>
<gene>
    <name evidence="5" type="ORF">RRF57_011267</name>
</gene>
<protein>
    <recommendedName>
        <fullName evidence="4">Ketosynthase family 3 (KS3) domain-containing protein</fullName>
    </recommendedName>
</protein>
<evidence type="ECO:0000259" key="4">
    <source>
        <dbReference type="PROSITE" id="PS52004"/>
    </source>
</evidence>
<dbReference type="InterPro" id="IPR018201">
    <property type="entry name" value="Ketoacyl_synth_AS"/>
</dbReference>
<dbReference type="InterPro" id="IPR014030">
    <property type="entry name" value="Ketoacyl_synth_N"/>
</dbReference>
<keyword evidence="3" id="KW-0808">Transferase</keyword>
<evidence type="ECO:0000256" key="2">
    <source>
        <dbReference type="ARBA" id="ARBA00022553"/>
    </source>
</evidence>
<name>A0AAN7Z3H6_9PEZI</name>
<dbReference type="Gene3D" id="3.40.47.10">
    <property type="match status" value="1"/>
</dbReference>
<reference evidence="5 6" key="1">
    <citation type="submission" date="2023-10" db="EMBL/GenBank/DDBJ databases">
        <title>Draft genome sequence of Xylaria bambusicola isolate GMP-LS, the root and basal stem rot pathogen of sugarcane in Indonesia.</title>
        <authorList>
            <person name="Selvaraj P."/>
            <person name="Muralishankar V."/>
            <person name="Muruganantham S."/>
            <person name="Sp S."/>
            <person name="Haryani S."/>
            <person name="Lau K.J.X."/>
            <person name="Naqvi N.I."/>
        </authorList>
    </citation>
    <scope>NUCLEOTIDE SEQUENCE [LARGE SCALE GENOMIC DNA]</scope>
    <source>
        <strain evidence="5">GMP-LS</strain>
    </source>
</reference>
<dbReference type="GO" id="GO:0004312">
    <property type="term" value="F:fatty acid synthase activity"/>
    <property type="evidence" value="ECO:0007669"/>
    <property type="project" value="TreeGrafter"/>
</dbReference>
<dbReference type="PANTHER" id="PTHR43775">
    <property type="entry name" value="FATTY ACID SYNTHASE"/>
    <property type="match status" value="1"/>
</dbReference>
<dbReference type="AlphaFoldDB" id="A0AAN7Z3H6"/>
<dbReference type="Proteomes" id="UP001305414">
    <property type="component" value="Unassembled WGS sequence"/>
</dbReference>